<evidence type="ECO:0000313" key="3">
    <source>
        <dbReference type="Proteomes" id="UP000026961"/>
    </source>
</evidence>
<keyword evidence="3" id="KW-1185">Reference proteome</keyword>
<reference evidence="2" key="1">
    <citation type="submission" date="2015-04" db="UniProtKB">
        <authorList>
            <consortium name="EnsemblPlants"/>
        </authorList>
    </citation>
    <scope>IDENTIFICATION</scope>
</reference>
<dbReference type="Proteomes" id="UP000026961">
    <property type="component" value="Chromosome 3"/>
</dbReference>
<evidence type="ECO:0000313" key="2">
    <source>
        <dbReference type="EnsemblPlants" id="OGLUM03G19860.1"/>
    </source>
</evidence>
<feature type="compositionally biased region" description="Basic residues" evidence="1">
    <location>
        <begin position="123"/>
        <end position="136"/>
    </location>
</feature>
<accession>A0A0D9Z827</accession>
<sequence length="216" mass="23332">MPGGSKSAIEVGGGRSILLRPLQSSLLLPYARQRRQIHSPEAATVVVAAPICPATADPCAKYGEKRWKGEVTGRSASPVATDGSTYLESTVIVVVPLSRCFAPPHRRRGIMLTRLERQERGCQPRKRQGVSRRQRSGRAMARRGDAGGSARGCRWREGEGSVDGSGAECGYRSRSREGGGAECRRVIDREVRRRRSASARGGTEGGLRVSFGESKT</sequence>
<dbReference type="AlphaFoldDB" id="A0A0D9Z827"/>
<protein>
    <submittedName>
        <fullName evidence="2">Uncharacterized protein</fullName>
    </submittedName>
</protein>
<reference evidence="2" key="2">
    <citation type="submission" date="2018-05" db="EMBL/GenBank/DDBJ databases">
        <title>OgluRS3 (Oryza glumaepatula Reference Sequence Version 3).</title>
        <authorList>
            <person name="Zhang J."/>
            <person name="Kudrna D."/>
            <person name="Lee S."/>
            <person name="Talag J."/>
            <person name="Welchert J."/>
            <person name="Wing R.A."/>
        </authorList>
    </citation>
    <scope>NUCLEOTIDE SEQUENCE [LARGE SCALE GENOMIC DNA]</scope>
</reference>
<feature type="compositionally biased region" description="Basic and acidic residues" evidence="1">
    <location>
        <begin position="174"/>
        <end position="191"/>
    </location>
</feature>
<name>A0A0D9Z827_9ORYZ</name>
<dbReference type="Gramene" id="OGLUM03G19860.1">
    <property type="protein sequence ID" value="OGLUM03G19860.1"/>
    <property type="gene ID" value="OGLUM03G19860"/>
</dbReference>
<dbReference type="EnsemblPlants" id="OGLUM03G19860.1">
    <property type="protein sequence ID" value="OGLUM03G19860.1"/>
    <property type="gene ID" value="OGLUM03G19860"/>
</dbReference>
<organism evidence="2">
    <name type="scientific">Oryza glumipatula</name>
    <dbReference type="NCBI Taxonomy" id="40148"/>
    <lineage>
        <taxon>Eukaryota</taxon>
        <taxon>Viridiplantae</taxon>
        <taxon>Streptophyta</taxon>
        <taxon>Embryophyta</taxon>
        <taxon>Tracheophyta</taxon>
        <taxon>Spermatophyta</taxon>
        <taxon>Magnoliopsida</taxon>
        <taxon>Liliopsida</taxon>
        <taxon>Poales</taxon>
        <taxon>Poaceae</taxon>
        <taxon>BOP clade</taxon>
        <taxon>Oryzoideae</taxon>
        <taxon>Oryzeae</taxon>
        <taxon>Oryzinae</taxon>
        <taxon>Oryza</taxon>
    </lineage>
</organism>
<feature type="region of interest" description="Disordered" evidence="1">
    <location>
        <begin position="115"/>
        <end position="216"/>
    </location>
</feature>
<evidence type="ECO:0000256" key="1">
    <source>
        <dbReference type="SAM" id="MobiDB-lite"/>
    </source>
</evidence>
<proteinExistence type="predicted"/>
<dbReference type="HOGENOM" id="CLU_111326_0_0_1"/>